<keyword evidence="3" id="KW-1185">Reference proteome</keyword>
<evidence type="ECO:0000259" key="1">
    <source>
        <dbReference type="Pfam" id="PF19026"/>
    </source>
</evidence>
<dbReference type="EMBL" id="AJWJ01000021">
    <property type="protein sequence ID" value="KAF2077718.1"/>
    <property type="molecule type" value="Genomic_DNA"/>
</dbReference>
<name>A0A8J4PYV8_9MYCE</name>
<sequence>MEDKRGTNAQDDELHSMNISLENLVLEEKEIKKSDIEFISYQMNVSIECATSVLRECKGDVVQALCTLVHLCKEYELYDIESPVKKKQMVPQQESYQDGMFIKRLVYFNLKS</sequence>
<dbReference type="CDD" id="cd14361">
    <property type="entry name" value="UBA_HYPK"/>
    <property type="match status" value="1"/>
</dbReference>
<evidence type="ECO:0000313" key="3">
    <source>
        <dbReference type="Proteomes" id="UP000695562"/>
    </source>
</evidence>
<reference evidence="2" key="1">
    <citation type="submission" date="2020-01" db="EMBL/GenBank/DDBJ databases">
        <title>Development of genomics and gene disruption for Polysphondylium violaceum indicates a role for the polyketide synthase stlB in stalk morphogenesis.</title>
        <authorList>
            <person name="Narita B."/>
            <person name="Kawabe Y."/>
            <person name="Kin K."/>
            <person name="Saito T."/>
            <person name="Gibbs R."/>
            <person name="Kuspa A."/>
            <person name="Muzny D."/>
            <person name="Queller D."/>
            <person name="Richards S."/>
            <person name="Strassman J."/>
            <person name="Sucgang R."/>
            <person name="Worley K."/>
            <person name="Schaap P."/>
        </authorList>
    </citation>
    <scope>NUCLEOTIDE SEQUENCE</scope>
    <source>
        <strain evidence="2">QSvi11</strain>
    </source>
</reference>
<dbReference type="Proteomes" id="UP000695562">
    <property type="component" value="Unassembled WGS sequence"/>
</dbReference>
<gene>
    <name evidence="2" type="ORF">CYY_000965</name>
</gene>
<evidence type="ECO:0000313" key="2">
    <source>
        <dbReference type="EMBL" id="KAF2077718.1"/>
    </source>
</evidence>
<accession>A0A8J4PYV8</accession>
<dbReference type="Gene3D" id="1.10.8.10">
    <property type="entry name" value="DNA helicase RuvA subunit, C-terminal domain"/>
    <property type="match status" value="1"/>
</dbReference>
<organism evidence="2 3">
    <name type="scientific">Polysphondylium violaceum</name>
    <dbReference type="NCBI Taxonomy" id="133409"/>
    <lineage>
        <taxon>Eukaryota</taxon>
        <taxon>Amoebozoa</taxon>
        <taxon>Evosea</taxon>
        <taxon>Eumycetozoa</taxon>
        <taxon>Dictyostelia</taxon>
        <taxon>Dictyosteliales</taxon>
        <taxon>Dictyosteliaceae</taxon>
        <taxon>Polysphondylium</taxon>
    </lineage>
</organism>
<feature type="domain" description="Nascent polypeptide-associated complex subunit alpha-like UBA" evidence="1">
    <location>
        <begin position="31"/>
        <end position="69"/>
    </location>
</feature>
<dbReference type="InterPro" id="IPR038922">
    <property type="entry name" value="HYPK_UBA"/>
</dbReference>
<comment type="caution">
    <text evidence="2">The sequence shown here is derived from an EMBL/GenBank/DDBJ whole genome shotgun (WGS) entry which is preliminary data.</text>
</comment>
<dbReference type="AlphaFoldDB" id="A0A8J4PYV8"/>
<dbReference type="InterPro" id="IPR044034">
    <property type="entry name" value="NAC-like_UBA"/>
</dbReference>
<protein>
    <recommendedName>
        <fullName evidence="1">Nascent polypeptide-associated complex subunit alpha-like UBA domain-containing protein</fullName>
    </recommendedName>
</protein>
<proteinExistence type="predicted"/>
<dbReference type="Pfam" id="PF19026">
    <property type="entry name" value="UBA_HYPK"/>
    <property type="match status" value="1"/>
</dbReference>
<dbReference type="OrthoDB" id="285219at2759"/>